<protein>
    <submittedName>
        <fullName evidence="1">Uncharacterized protein</fullName>
    </submittedName>
</protein>
<reference evidence="1" key="1">
    <citation type="submission" date="2018-02" db="EMBL/GenBank/DDBJ databases">
        <title>Rhizophora mucronata_Transcriptome.</title>
        <authorList>
            <person name="Meera S.P."/>
            <person name="Sreeshan A."/>
            <person name="Augustine A."/>
        </authorList>
    </citation>
    <scope>NUCLEOTIDE SEQUENCE</scope>
    <source>
        <tissue evidence="1">Leaf</tissue>
    </source>
</reference>
<sequence length="25" mass="3048">MYIFQCYLEFLKTFCACKRKKVNLG</sequence>
<proteinExistence type="predicted"/>
<organism evidence="1">
    <name type="scientific">Rhizophora mucronata</name>
    <name type="common">Asiatic mangrove</name>
    <dbReference type="NCBI Taxonomy" id="61149"/>
    <lineage>
        <taxon>Eukaryota</taxon>
        <taxon>Viridiplantae</taxon>
        <taxon>Streptophyta</taxon>
        <taxon>Embryophyta</taxon>
        <taxon>Tracheophyta</taxon>
        <taxon>Spermatophyta</taxon>
        <taxon>Magnoliopsida</taxon>
        <taxon>eudicotyledons</taxon>
        <taxon>Gunneridae</taxon>
        <taxon>Pentapetalae</taxon>
        <taxon>rosids</taxon>
        <taxon>fabids</taxon>
        <taxon>Malpighiales</taxon>
        <taxon>Rhizophoraceae</taxon>
        <taxon>Rhizophora</taxon>
    </lineage>
</organism>
<name>A0A2P2QVJ8_RHIMU</name>
<accession>A0A2P2QVJ8</accession>
<evidence type="ECO:0000313" key="1">
    <source>
        <dbReference type="EMBL" id="MBX70978.1"/>
    </source>
</evidence>
<dbReference type="EMBL" id="GGEC01090494">
    <property type="protein sequence ID" value="MBX70978.1"/>
    <property type="molecule type" value="Transcribed_RNA"/>
</dbReference>
<dbReference type="AlphaFoldDB" id="A0A2P2QVJ8"/>